<feature type="region of interest" description="Disordered" evidence="1">
    <location>
        <begin position="451"/>
        <end position="486"/>
    </location>
</feature>
<name>A0A316UFA9_9BASI</name>
<evidence type="ECO:0000313" key="2">
    <source>
        <dbReference type="EMBL" id="PWN23101.1"/>
    </source>
</evidence>
<dbReference type="RefSeq" id="XP_025350261.1">
    <property type="nucleotide sequence ID" value="XM_025489060.1"/>
</dbReference>
<feature type="compositionally biased region" description="Low complexity" evidence="1">
    <location>
        <begin position="341"/>
        <end position="355"/>
    </location>
</feature>
<feature type="region of interest" description="Disordered" evidence="1">
    <location>
        <begin position="500"/>
        <end position="604"/>
    </location>
</feature>
<dbReference type="GO" id="GO:0016538">
    <property type="term" value="F:cyclin-dependent protein serine/threonine kinase regulator activity"/>
    <property type="evidence" value="ECO:0007669"/>
    <property type="project" value="TreeGrafter"/>
</dbReference>
<organism evidence="2 3">
    <name type="scientific">Pseudomicrostroma glucosiphilum</name>
    <dbReference type="NCBI Taxonomy" id="1684307"/>
    <lineage>
        <taxon>Eukaryota</taxon>
        <taxon>Fungi</taxon>
        <taxon>Dikarya</taxon>
        <taxon>Basidiomycota</taxon>
        <taxon>Ustilaginomycotina</taxon>
        <taxon>Exobasidiomycetes</taxon>
        <taxon>Microstromatales</taxon>
        <taxon>Microstromatales incertae sedis</taxon>
        <taxon>Pseudomicrostroma</taxon>
    </lineage>
</organism>
<sequence length="977" mass="106652">MAYTTVPPAVDAMSYGNLAQQAPLPMHTSTYQSADGTQAFAVDEYGRHWQLPPAPKLTSAAARRWNDAVQDRFSSMLPYTAPWAAMTNPSYQQAHQQPAGPQHHYDIEQQMMLHHQISKQQQRRSIPQLPPPRSHFGQHTPGFLPQYQTQPGSAFAAGRPSANNGGWQNFEQSSDSFLPTSYSQQANWTQSNALPEHPYQRSSYGAPETCPANPPSYDLRQTQSQQGAAEVEQFRLAERNAWQDPSYRHDYNTWQSGNGQPAPFQERRRSEFADRAGARAQTYDWTLPAPQQSQKYWQGRDEGGQQESLSRGGWQHQSMSYGQSRHHSRSQSQVPAHWPSQIDQQHQQQSLQQQERQQRAPSSGNHHAQPHLSQGHIASSQQQQQYDAGAPAAAAHEVIQEPADSAPAPPSPNTLDRSGVSISNFGAELVWNACIGLLDPELILEARREDLGDSNSPTSTSSLSSPMLSTPLTTPQSPSSGGKDLDASAKLLSTLGLNYGLPPHHEQDEAGEAEWSAWEDGSHNSGSRPSESSSGPGSAVRQPSTSSSEQPSSQPLQPTPSALSSPMQLSSSSSPRDKGAASASIARTRSGSRQAVGRTRSQERSRASVLSVLGLVSPQWQWTHASASLPTLFDQSQRSFEMDRHRDGEDASAHMPSAVQGSESSPAFRRFAHQVLAQTLLSPTAFLLGLLYALRIPLIAVDTQGRIDPEAVEVLASPPSAAPFKIFTLGLMIANKHLDDNTFLNKTWNEVTGIPLTELNKMEQYYLIRSNYEIALPDRIWVSFLKRVQRREESKGWAASPNDRTNQQHRPVGNGRGSLTSAHGASPSARDETSQKVLSALSDMLSALWSALPHQQHQGISSGEGRSQSHQPQRPTAALVDHHHQCRSAPAGAMQYGVSDDLPSRLPASQSQRPGYDALARSLSDFAAASASSASPATTTTSSRPPSRTHPRMHEAPLAPSALLELLNSGRNLTSAH</sequence>
<dbReference type="PANTHER" id="PTHR15615">
    <property type="match status" value="1"/>
</dbReference>
<feature type="compositionally biased region" description="Basic and acidic residues" evidence="1">
    <location>
        <begin position="640"/>
        <end position="652"/>
    </location>
</feature>
<dbReference type="GO" id="GO:0000307">
    <property type="term" value="C:cyclin-dependent protein kinase holoenzyme complex"/>
    <property type="evidence" value="ECO:0007669"/>
    <property type="project" value="TreeGrafter"/>
</dbReference>
<proteinExistence type="predicted"/>
<feature type="compositionally biased region" description="Basic and acidic residues" evidence="1">
    <location>
        <begin position="265"/>
        <end position="277"/>
    </location>
</feature>
<feature type="region of interest" description="Disordered" evidence="1">
    <location>
        <begin position="640"/>
        <end position="662"/>
    </location>
</feature>
<dbReference type="EMBL" id="KZ819322">
    <property type="protein sequence ID" value="PWN23101.1"/>
    <property type="molecule type" value="Genomic_DNA"/>
</dbReference>
<feature type="compositionally biased region" description="Polar residues" evidence="1">
    <location>
        <begin position="161"/>
        <end position="193"/>
    </location>
</feature>
<feature type="region of interest" description="Disordered" evidence="1">
    <location>
        <begin position="793"/>
        <end position="835"/>
    </location>
</feature>
<evidence type="ECO:0008006" key="4">
    <source>
        <dbReference type="Google" id="ProtNLM"/>
    </source>
</evidence>
<dbReference type="PANTHER" id="PTHR15615:SF27">
    <property type="entry name" value="PHO85 CYCLIN CLG1"/>
    <property type="match status" value="1"/>
</dbReference>
<feature type="region of interest" description="Disordered" evidence="1">
    <location>
        <begin position="853"/>
        <end position="915"/>
    </location>
</feature>
<gene>
    <name evidence="2" type="ORF">BCV69DRAFT_107966</name>
</gene>
<protein>
    <recommendedName>
        <fullName evidence="4">Cyclin N-terminal domain-containing protein</fullName>
    </recommendedName>
</protein>
<feature type="region of interest" description="Disordered" evidence="1">
    <location>
        <begin position="247"/>
        <end position="395"/>
    </location>
</feature>
<feature type="compositionally biased region" description="Polar residues" evidence="1">
    <location>
        <begin position="853"/>
        <end position="874"/>
    </location>
</feature>
<dbReference type="Proteomes" id="UP000245942">
    <property type="component" value="Unassembled WGS sequence"/>
</dbReference>
<dbReference type="CDD" id="cd20557">
    <property type="entry name" value="CYCLIN_ScPCL1-like"/>
    <property type="match status" value="1"/>
</dbReference>
<feature type="region of interest" description="Disordered" evidence="1">
    <location>
        <begin position="133"/>
        <end position="230"/>
    </location>
</feature>
<feature type="compositionally biased region" description="Low complexity" evidence="1">
    <location>
        <begin position="928"/>
        <end position="946"/>
    </location>
</feature>
<dbReference type="GO" id="GO:0005634">
    <property type="term" value="C:nucleus"/>
    <property type="evidence" value="ECO:0007669"/>
    <property type="project" value="TreeGrafter"/>
</dbReference>
<feature type="compositionally biased region" description="Low complexity" evidence="1">
    <location>
        <begin position="378"/>
        <end position="395"/>
    </location>
</feature>
<keyword evidence="3" id="KW-1185">Reference proteome</keyword>
<feature type="compositionally biased region" description="Low complexity" evidence="1">
    <location>
        <begin position="523"/>
        <end position="574"/>
    </location>
</feature>
<feature type="compositionally biased region" description="Polar residues" evidence="1">
    <location>
        <begin position="305"/>
        <end position="322"/>
    </location>
</feature>
<evidence type="ECO:0000313" key="3">
    <source>
        <dbReference type="Proteomes" id="UP000245942"/>
    </source>
</evidence>
<accession>A0A316UFA9</accession>
<dbReference type="AlphaFoldDB" id="A0A316UFA9"/>
<dbReference type="GeneID" id="37010794"/>
<reference evidence="2 3" key="1">
    <citation type="journal article" date="2018" name="Mol. Biol. Evol.">
        <title>Broad Genomic Sampling Reveals a Smut Pathogenic Ancestry of the Fungal Clade Ustilaginomycotina.</title>
        <authorList>
            <person name="Kijpornyongpan T."/>
            <person name="Mondo S.J."/>
            <person name="Barry K."/>
            <person name="Sandor L."/>
            <person name="Lee J."/>
            <person name="Lipzen A."/>
            <person name="Pangilinan J."/>
            <person name="LaButti K."/>
            <person name="Hainaut M."/>
            <person name="Henrissat B."/>
            <person name="Grigoriev I.V."/>
            <person name="Spatafora J.W."/>
            <person name="Aime M.C."/>
        </authorList>
    </citation>
    <scope>NUCLEOTIDE SEQUENCE [LARGE SCALE GENOMIC DNA]</scope>
    <source>
        <strain evidence="2 3">MCA 4718</strain>
    </source>
</reference>
<evidence type="ECO:0000256" key="1">
    <source>
        <dbReference type="SAM" id="MobiDB-lite"/>
    </source>
</evidence>
<dbReference type="Pfam" id="PF08613">
    <property type="entry name" value="Cyclin"/>
    <property type="match status" value="1"/>
</dbReference>
<dbReference type="OrthoDB" id="244495at2759"/>
<feature type="region of interest" description="Disordered" evidence="1">
    <location>
        <begin position="928"/>
        <end position="955"/>
    </location>
</feature>
<dbReference type="Gene3D" id="1.10.472.10">
    <property type="entry name" value="Cyclin-like"/>
    <property type="match status" value="1"/>
</dbReference>
<dbReference type="GO" id="GO:0019901">
    <property type="term" value="F:protein kinase binding"/>
    <property type="evidence" value="ECO:0007669"/>
    <property type="project" value="InterPro"/>
</dbReference>
<feature type="compositionally biased region" description="Low complexity" evidence="1">
    <location>
        <begin position="454"/>
        <end position="480"/>
    </location>
</feature>
<dbReference type="InterPro" id="IPR013922">
    <property type="entry name" value="Cyclin_PHO80-like"/>
</dbReference>
<dbReference type="STRING" id="1684307.A0A316UFA9"/>